<keyword evidence="7" id="KW-0067">ATP-binding</keyword>
<name>A0ABU2U839_9ACTN</name>
<keyword evidence="6" id="KW-0418">Kinase</keyword>
<evidence type="ECO:0000256" key="7">
    <source>
        <dbReference type="ARBA" id="ARBA00022840"/>
    </source>
</evidence>
<evidence type="ECO:0000256" key="11">
    <source>
        <dbReference type="SAM" id="Phobius"/>
    </source>
</evidence>
<evidence type="ECO:0000256" key="5">
    <source>
        <dbReference type="ARBA" id="ARBA00022741"/>
    </source>
</evidence>
<keyword evidence="10 11" id="KW-0472">Membrane</keyword>
<protein>
    <submittedName>
        <fullName evidence="13">DUF4118 domain-containing protein</fullName>
    </submittedName>
</protein>
<comment type="caution">
    <text evidence="13">The sequence shown here is derived from an EMBL/GenBank/DDBJ whole genome shotgun (WGS) entry which is preliminary data.</text>
</comment>
<dbReference type="Gene3D" id="1.20.120.620">
    <property type="entry name" value="Backbone structure of the membrane domain of e. Coli histidine kinase receptor kdpd"/>
    <property type="match status" value="1"/>
</dbReference>
<dbReference type="Pfam" id="PF13493">
    <property type="entry name" value="DUF4118"/>
    <property type="match status" value="1"/>
</dbReference>
<evidence type="ECO:0000256" key="9">
    <source>
        <dbReference type="ARBA" id="ARBA00023012"/>
    </source>
</evidence>
<dbReference type="InterPro" id="IPR025201">
    <property type="entry name" value="KdpD_TM"/>
</dbReference>
<keyword evidence="3" id="KW-0808">Transferase</keyword>
<keyword evidence="8 11" id="KW-1133">Transmembrane helix</keyword>
<feature type="transmembrane region" description="Helical" evidence="11">
    <location>
        <begin position="58"/>
        <end position="87"/>
    </location>
</feature>
<evidence type="ECO:0000256" key="1">
    <source>
        <dbReference type="ARBA" id="ARBA00004141"/>
    </source>
</evidence>
<keyword evidence="14" id="KW-1185">Reference proteome</keyword>
<evidence type="ECO:0000256" key="10">
    <source>
        <dbReference type="ARBA" id="ARBA00023136"/>
    </source>
</evidence>
<comment type="subcellular location">
    <subcellularLocation>
        <location evidence="1">Membrane</location>
        <topology evidence="1">Multi-pass membrane protein</topology>
    </subcellularLocation>
</comment>
<proteinExistence type="predicted"/>
<feature type="domain" description="Sensor protein KdpD transmembrane" evidence="12">
    <location>
        <begin position="32"/>
        <end position="130"/>
    </location>
</feature>
<feature type="transmembrane region" description="Helical" evidence="11">
    <location>
        <begin position="29"/>
        <end position="46"/>
    </location>
</feature>
<gene>
    <name evidence="13" type="ORF">RM764_41570</name>
</gene>
<dbReference type="EMBL" id="JAVREY010000106">
    <property type="protein sequence ID" value="MDT0469376.1"/>
    <property type="molecule type" value="Genomic_DNA"/>
</dbReference>
<evidence type="ECO:0000259" key="12">
    <source>
        <dbReference type="Pfam" id="PF13493"/>
    </source>
</evidence>
<evidence type="ECO:0000313" key="14">
    <source>
        <dbReference type="Proteomes" id="UP001183809"/>
    </source>
</evidence>
<evidence type="ECO:0000256" key="3">
    <source>
        <dbReference type="ARBA" id="ARBA00022679"/>
    </source>
</evidence>
<feature type="transmembrane region" description="Helical" evidence="11">
    <location>
        <begin position="107"/>
        <end position="125"/>
    </location>
</feature>
<evidence type="ECO:0000256" key="8">
    <source>
        <dbReference type="ARBA" id="ARBA00022989"/>
    </source>
</evidence>
<sequence length="268" mass="28242">MSTGTALDRLQGLQPIRGPAAAWPVRDRLVLAAGLAAPFLVALALVPLRGRLSHTDAALVLVVVVVAVAALGNRVAGVLAALSAAAWFDFFLTRPYETFAITTSTDIGTAVLLTAVGLIVSQLAARARRLEVMTVTDAGHLARIHATAGLVQSVRSADTVVDHVRGELTQLLGLRACRFEYGTLLGQPPRLRPDGTLVVGRRRWDADAVRRPEGEIELRAYGNGHYLGRFMLTPGPGPVPPLQARLVAVTLADQTGAALDTAGPPHEG</sequence>
<evidence type="ECO:0000256" key="2">
    <source>
        <dbReference type="ARBA" id="ARBA00022553"/>
    </source>
</evidence>
<organism evidence="13 14">
    <name type="scientific">Streptomyces gibsoniae</name>
    <dbReference type="NCBI Taxonomy" id="3075529"/>
    <lineage>
        <taxon>Bacteria</taxon>
        <taxon>Bacillati</taxon>
        <taxon>Actinomycetota</taxon>
        <taxon>Actinomycetes</taxon>
        <taxon>Kitasatosporales</taxon>
        <taxon>Streptomycetaceae</taxon>
        <taxon>Streptomyces</taxon>
    </lineage>
</organism>
<dbReference type="InterPro" id="IPR038318">
    <property type="entry name" value="KdpD_sf"/>
</dbReference>
<keyword evidence="9" id="KW-0902">Two-component regulatory system</keyword>
<keyword evidence="5" id="KW-0547">Nucleotide-binding</keyword>
<evidence type="ECO:0000256" key="4">
    <source>
        <dbReference type="ARBA" id="ARBA00022692"/>
    </source>
</evidence>
<dbReference type="Proteomes" id="UP001183809">
    <property type="component" value="Unassembled WGS sequence"/>
</dbReference>
<keyword evidence="2" id="KW-0597">Phosphoprotein</keyword>
<evidence type="ECO:0000313" key="13">
    <source>
        <dbReference type="EMBL" id="MDT0469376.1"/>
    </source>
</evidence>
<keyword evidence="4 11" id="KW-0812">Transmembrane</keyword>
<reference evidence="14" key="1">
    <citation type="submission" date="2023-07" db="EMBL/GenBank/DDBJ databases">
        <title>30 novel species of actinomycetes from the DSMZ collection.</title>
        <authorList>
            <person name="Nouioui I."/>
        </authorList>
    </citation>
    <scope>NUCLEOTIDE SEQUENCE [LARGE SCALE GENOMIC DNA]</scope>
    <source>
        <strain evidence="14">DSM 41699</strain>
    </source>
</reference>
<evidence type="ECO:0000256" key="6">
    <source>
        <dbReference type="ARBA" id="ARBA00022777"/>
    </source>
</evidence>
<dbReference type="RefSeq" id="WP_311700807.1">
    <property type="nucleotide sequence ID" value="NZ_JAVREY010000106.1"/>
</dbReference>
<accession>A0ABU2U839</accession>